<name>A0A7W7FVN1_9PSEU</name>
<dbReference type="Pfam" id="PF19044">
    <property type="entry name" value="P-loop_TraG"/>
    <property type="match status" value="1"/>
</dbReference>
<feature type="region of interest" description="Disordered" evidence="1">
    <location>
        <begin position="83"/>
        <end position="106"/>
    </location>
</feature>
<sequence>MRNLFSRNTSADGEQEVLTGPEAVEVTPRHLRLGAGYATTLVVTGYPAEVGAGWLEPLLCYPGRLDVALHIEPVDPEIAAGHLRTQRGRLGSSDRSQHAGGDDDPELGAAVEDVHALSRALARGYTRLFKVGLYLTVHAESEQQLQAEVAEVRALCRSLLLKTQPTSFRALQGWVSTLPMGTDRLKMRRTLDTLALATAFPFTSPDLPADPAPAARPTGILYGLNATSTGLVLWDRWGQDNYNSTTLARSGAGKSFFTKLEALRSLYDYRDTDPQDAPGVQVFVIDPEHEYRRLCQAVGGTYLPLGAPEVRLNPFDLPDGAQHMPDAVTRRSLFIHTAVAVLLETTLTPAERAVLDRAVTAAYAAVGITTDSRTWTRPAPQLGHLAHVLAADPDPVAHELATRLAPFVTGAYAGLFNGPTTHRPSGHLVAISLRDLPEELKPIGTLLALDAIWRQVLNPRARRRRLVIVDEAWQLMQQPAGARFLFRMAKSARKLWAGLAFVSQDPGDLLATELGQAIAANSATQVLLRQAPQAIEAITEAFGLSDGERDHLLAAGPGEALLLSGSSRVAFSVVASAEEAPLITTDPAELLDEDEEFGWDSPDGMPQ</sequence>
<keyword evidence="4" id="KW-1185">Reference proteome</keyword>
<dbReference type="InterPro" id="IPR051162">
    <property type="entry name" value="T4SS_component"/>
</dbReference>
<dbReference type="AlphaFoldDB" id="A0A7W7FVN1"/>
<dbReference type="SUPFAM" id="SSF52540">
    <property type="entry name" value="P-loop containing nucleoside triphosphate hydrolases"/>
    <property type="match status" value="1"/>
</dbReference>
<feature type="compositionally biased region" description="Polar residues" evidence="1">
    <location>
        <begin position="1"/>
        <end position="12"/>
    </location>
</feature>
<dbReference type="Proteomes" id="UP000533598">
    <property type="component" value="Unassembled WGS sequence"/>
</dbReference>
<evidence type="ECO:0000313" key="4">
    <source>
        <dbReference type="Proteomes" id="UP000533598"/>
    </source>
</evidence>
<organism evidence="3 4">
    <name type="scientific">Crossiella cryophila</name>
    <dbReference type="NCBI Taxonomy" id="43355"/>
    <lineage>
        <taxon>Bacteria</taxon>
        <taxon>Bacillati</taxon>
        <taxon>Actinomycetota</taxon>
        <taxon>Actinomycetes</taxon>
        <taxon>Pseudonocardiales</taxon>
        <taxon>Pseudonocardiaceae</taxon>
        <taxon>Crossiella</taxon>
    </lineage>
</organism>
<protein>
    <submittedName>
        <fullName evidence="3">Type IV secretory pathway VirB4 component</fullName>
    </submittedName>
</protein>
<dbReference type="Gene3D" id="3.40.50.300">
    <property type="entry name" value="P-loop containing nucleotide triphosphate hydrolases"/>
    <property type="match status" value="1"/>
</dbReference>
<dbReference type="RefSeq" id="WP_185005211.1">
    <property type="nucleotide sequence ID" value="NZ_BAAAUI010000001.1"/>
</dbReference>
<evidence type="ECO:0000259" key="2">
    <source>
        <dbReference type="Pfam" id="PF19044"/>
    </source>
</evidence>
<feature type="domain" description="TraG P-loop" evidence="2">
    <location>
        <begin position="440"/>
        <end position="554"/>
    </location>
</feature>
<dbReference type="Gene3D" id="1.10.8.730">
    <property type="match status" value="1"/>
</dbReference>
<comment type="caution">
    <text evidence="3">The sequence shown here is derived from an EMBL/GenBank/DDBJ whole genome shotgun (WGS) entry which is preliminary data.</text>
</comment>
<proteinExistence type="predicted"/>
<dbReference type="InterPro" id="IPR043964">
    <property type="entry name" value="P-loop_TraG"/>
</dbReference>
<accession>A0A7W7FVN1</accession>
<dbReference type="EMBL" id="JACHMH010000001">
    <property type="protein sequence ID" value="MBB4679462.1"/>
    <property type="molecule type" value="Genomic_DNA"/>
</dbReference>
<dbReference type="InterPro" id="IPR027417">
    <property type="entry name" value="P-loop_NTPase"/>
</dbReference>
<dbReference type="PANTHER" id="PTHR30121:SF6">
    <property type="entry name" value="SLR6007 PROTEIN"/>
    <property type="match status" value="1"/>
</dbReference>
<evidence type="ECO:0000256" key="1">
    <source>
        <dbReference type="SAM" id="MobiDB-lite"/>
    </source>
</evidence>
<dbReference type="PANTHER" id="PTHR30121">
    <property type="entry name" value="UNCHARACTERIZED PROTEIN YJGR-RELATED"/>
    <property type="match status" value="1"/>
</dbReference>
<evidence type="ECO:0000313" key="3">
    <source>
        <dbReference type="EMBL" id="MBB4679462.1"/>
    </source>
</evidence>
<reference evidence="3 4" key="1">
    <citation type="submission" date="2020-08" db="EMBL/GenBank/DDBJ databases">
        <title>Sequencing the genomes of 1000 actinobacteria strains.</title>
        <authorList>
            <person name="Klenk H.-P."/>
        </authorList>
    </citation>
    <scope>NUCLEOTIDE SEQUENCE [LARGE SCALE GENOMIC DNA]</scope>
    <source>
        <strain evidence="3 4">DSM 44230</strain>
    </source>
</reference>
<feature type="region of interest" description="Disordered" evidence="1">
    <location>
        <begin position="1"/>
        <end position="21"/>
    </location>
</feature>
<gene>
    <name evidence="3" type="ORF">HNR67_005580</name>
</gene>